<dbReference type="AlphaFoldDB" id="A0A9W9M2T2"/>
<dbReference type="GO" id="GO:0003676">
    <property type="term" value="F:nucleic acid binding"/>
    <property type="evidence" value="ECO:0007669"/>
    <property type="project" value="InterPro"/>
</dbReference>
<proteinExistence type="predicted"/>
<name>A0A9W9M2T2_9EURO</name>
<evidence type="ECO:0000313" key="2">
    <source>
        <dbReference type="Proteomes" id="UP001150942"/>
    </source>
</evidence>
<dbReference type="InterPro" id="IPR036397">
    <property type="entry name" value="RNaseH_sf"/>
</dbReference>
<sequence length="91" mass="10410">MQHVKLIYEYRTLRAGLLDTVHGGCGVRTPPTLTWSLKLLAENMLNKSIQEERHSALEDTMATQSVIIYCAKNRFQYCTSSFPVLNLHKDL</sequence>
<evidence type="ECO:0000313" key="1">
    <source>
        <dbReference type="EMBL" id="KAJ5186938.1"/>
    </source>
</evidence>
<dbReference type="Proteomes" id="UP001150942">
    <property type="component" value="Unassembled WGS sequence"/>
</dbReference>
<dbReference type="GO" id="GO:0004527">
    <property type="term" value="F:exonuclease activity"/>
    <property type="evidence" value="ECO:0007669"/>
    <property type="project" value="UniProtKB-KW"/>
</dbReference>
<keyword evidence="2" id="KW-1185">Reference proteome</keyword>
<reference evidence="1" key="2">
    <citation type="journal article" date="2023" name="IMA Fungus">
        <title>Comparative genomic study of the Penicillium genus elucidates a diverse pangenome and 15 lateral gene transfer events.</title>
        <authorList>
            <person name="Petersen C."/>
            <person name="Sorensen T."/>
            <person name="Nielsen M.R."/>
            <person name="Sondergaard T.E."/>
            <person name="Sorensen J.L."/>
            <person name="Fitzpatrick D.A."/>
            <person name="Frisvad J.C."/>
            <person name="Nielsen K.L."/>
        </authorList>
    </citation>
    <scope>NUCLEOTIDE SEQUENCE</scope>
    <source>
        <strain evidence="1">IBT 20477</strain>
    </source>
</reference>
<accession>A0A9W9M2T2</accession>
<keyword evidence="1" id="KW-0269">Exonuclease</keyword>
<dbReference type="EMBL" id="JAPQKQ010000007">
    <property type="protein sequence ID" value="KAJ5186938.1"/>
    <property type="molecule type" value="Genomic_DNA"/>
</dbReference>
<gene>
    <name evidence="1" type="ORF">N7449_009932</name>
</gene>
<dbReference type="Gene3D" id="3.30.420.10">
    <property type="entry name" value="Ribonuclease H-like superfamily/Ribonuclease H"/>
    <property type="match status" value="1"/>
</dbReference>
<organism evidence="1 2">
    <name type="scientific">Penicillium cf. viridicatum</name>
    <dbReference type="NCBI Taxonomy" id="2972119"/>
    <lineage>
        <taxon>Eukaryota</taxon>
        <taxon>Fungi</taxon>
        <taxon>Dikarya</taxon>
        <taxon>Ascomycota</taxon>
        <taxon>Pezizomycotina</taxon>
        <taxon>Eurotiomycetes</taxon>
        <taxon>Eurotiomycetidae</taxon>
        <taxon>Eurotiales</taxon>
        <taxon>Aspergillaceae</taxon>
        <taxon>Penicillium</taxon>
    </lineage>
</organism>
<keyword evidence="1" id="KW-0540">Nuclease</keyword>
<comment type="caution">
    <text evidence="1">The sequence shown here is derived from an EMBL/GenBank/DDBJ whole genome shotgun (WGS) entry which is preliminary data.</text>
</comment>
<keyword evidence="1" id="KW-0378">Hydrolase</keyword>
<reference evidence="1" key="1">
    <citation type="submission" date="2022-11" db="EMBL/GenBank/DDBJ databases">
        <authorList>
            <person name="Petersen C."/>
        </authorList>
    </citation>
    <scope>NUCLEOTIDE SEQUENCE</scope>
    <source>
        <strain evidence="1">IBT 20477</strain>
    </source>
</reference>
<protein>
    <submittedName>
        <fullName evidence="1">Exonuclease RNase T/DNA polymerase III</fullName>
    </submittedName>
</protein>